<dbReference type="EMBL" id="JBHUJB010000035">
    <property type="protein sequence ID" value="MFD2158963.1"/>
    <property type="molecule type" value="Genomic_DNA"/>
</dbReference>
<feature type="transmembrane region" description="Helical" evidence="8">
    <location>
        <begin position="111"/>
        <end position="132"/>
    </location>
</feature>
<dbReference type="NCBIfam" id="TIGR04178">
    <property type="entry name" value="exo_archaeo"/>
    <property type="match status" value="1"/>
</dbReference>
<evidence type="ECO:0000256" key="6">
    <source>
        <dbReference type="ARBA" id="ARBA00022989"/>
    </source>
</evidence>
<evidence type="ECO:0000256" key="3">
    <source>
        <dbReference type="ARBA" id="ARBA00022670"/>
    </source>
</evidence>
<feature type="transmembrane region" description="Helical" evidence="8">
    <location>
        <begin position="12"/>
        <end position="36"/>
    </location>
</feature>
<protein>
    <submittedName>
        <fullName evidence="9">Exosortase/archaeosortase family protein</fullName>
    </submittedName>
</protein>
<evidence type="ECO:0000256" key="1">
    <source>
        <dbReference type="ARBA" id="ARBA00004651"/>
    </source>
</evidence>
<reference evidence="10" key="1">
    <citation type="journal article" date="2019" name="Int. J. Syst. Evol. Microbiol.">
        <title>The Global Catalogue of Microorganisms (GCM) 10K type strain sequencing project: providing services to taxonomists for standard genome sequencing and annotation.</title>
        <authorList>
            <consortium name="The Broad Institute Genomics Platform"/>
            <consortium name="The Broad Institute Genome Sequencing Center for Infectious Disease"/>
            <person name="Wu L."/>
            <person name="Ma J."/>
        </authorList>
    </citation>
    <scope>NUCLEOTIDE SEQUENCE [LARGE SCALE GENOMIC DNA]</scope>
    <source>
        <strain evidence="10">CCUG 57942</strain>
    </source>
</reference>
<feature type="transmembrane region" description="Helical" evidence="8">
    <location>
        <begin position="201"/>
        <end position="219"/>
    </location>
</feature>
<evidence type="ECO:0000313" key="9">
    <source>
        <dbReference type="EMBL" id="MFD2158963.1"/>
    </source>
</evidence>
<dbReference type="InterPro" id="IPR013426">
    <property type="entry name" value="EpsH-like"/>
</dbReference>
<name>A0ABW4ZAM9_9BACT</name>
<keyword evidence="6 8" id="KW-1133">Transmembrane helix</keyword>
<dbReference type="InterPro" id="IPR019127">
    <property type="entry name" value="Exosortase"/>
</dbReference>
<keyword evidence="4 8" id="KW-0812">Transmembrane</keyword>
<dbReference type="NCBIfam" id="TIGR02602">
    <property type="entry name" value="8TM_EpsH"/>
    <property type="match status" value="1"/>
</dbReference>
<feature type="transmembrane region" description="Helical" evidence="8">
    <location>
        <begin position="57"/>
        <end position="75"/>
    </location>
</feature>
<feature type="transmembrane region" description="Helical" evidence="8">
    <location>
        <begin position="228"/>
        <end position="253"/>
    </location>
</feature>
<keyword evidence="2" id="KW-1003">Cell membrane</keyword>
<evidence type="ECO:0000256" key="8">
    <source>
        <dbReference type="SAM" id="Phobius"/>
    </source>
</evidence>
<accession>A0ABW4ZAM9</accession>
<comment type="caution">
    <text evidence="9">The sequence shown here is derived from an EMBL/GenBank/DDBJ whole genome shotgun (WGS) entry which is preliminary data.</text>
</comment>
<evidence type="ECO:0000256" key="4">
    <source>
        <dbReference type="ARBA" id="ARBA00022692"/>
    </source>
</evidence>
<evidence type="ECO:0000256" key="2">
    <source>
        <dbReference type="ARBA" id="ARBA00022475"/>
    </source>
</evidence>
<dbReference type="InterPro" id="IPR026392">
    <property type="entry name" value="Exo/Archaeosortase_dom"/>
</dbReference>
<keyword evidence="5" id="KW-0378">Hydrolase</keyword>
<evidence type="ECO:0000256" key="5">
    <source>
        <dbReference type="ARBA" id="ARBA00022801"/>
    </source>
</evidence>
<dbReference type="Pfam" id="PF09721">
    <property type="entry name" value="Exosortase_EpsH"/>
    <property type="match status" value="1"/>
</dbReference>
<feature type="transmembrane region" description="Helical" evidence="8">
    <location>
        <begin position="87"/>
        <end position="104"/>
    </location>
</feature>
<keyword evidence="3" id="KW-0645">Protease</keyword>
<evidence type="ECO:0000313" key="10">
    <source>
        <dbReference type="Proteomes" id="UP001597389"/>
    </source>
</evidence>
<gene>
    <name evidence="9" type="ORF">ACFSW8_08645</name>
</gene>
<dbReference type="RefSeq" id="WP_377087274.1">
    <property type="nucleotide sequence ID" value="NZ_JBHSJL010000014.1"/>
</dbReference>
<organism evidence="9 10">
    <name type="scientific">Rubritalea tangerina</name>
    <dbReference type="NCBI Taxonomy" id="430798"/>
    <lineage>
        <taxon>Bacteria</taxon>
        <taxon>Pseudomonadati</taxon>
        <taxon>Verrucomicrobiota</taxon>
        <taxon>Verrucomicrobiia</taxon>
        <taxon>Verrucomicrobiales</taxon>
        <taxon>Rubritaleaceae</taxon>
        <taxon>Rubritalea</taxon>
    </lineage>
</organism>
<evidence type="ECO:0000256" key="7">
    <source>
        <dbReference type="ARBA" id="ARBA00023136"/>
    </source>
</evidence>
<proteinExistence type="predicted"/>
<dbReference type="Proteomes" id="UP001597389">
    <property type="component" value="Unassembled WGS sequence"/>
</dbReference>
<comment type="subcellular location">
    <subcellularLocation>
        <location evidence="1">Cell membrane</location>
        <topology evidence="1">Multi-pass membrane protein</topology>
    </subcellularLocation>
</comment>
<keyword evidence="7 8" id="KW-0472">Membrane</keyword>
<sequence length="308" mass="34625">MDRQEGWFRSTIAIPLLLIGGVIVYFFGICDVYSVLDNRKSEVFPWMVDSWNERNDLLHGYAVPFLFLAFSYQAWREMLKEPSSNGTWGLGILLVGLLLFMASARTIQPRLALIGIPFLISGAVIFVCGWKAGRHMLFPAFFWWFAIPVPGLNQMTNHLQVFVTQACYYVGTGVGMELINTGNNIHSATDKWDFNIAEGCSGIRSLMALVMIAAIFAYYTQKELWKKVLVFAASLPLALFGNFCRVFTILVLAELGFEDFAANAYHDFSGILLFFPAALAGLLLLDRLLNLKKYKRKVKVTRKGGEDA</sequence>
<keyword evidence="10" id="KW-1185">Reference proteome</keyword>
<feature type="transmembrane region" description="Helical" evidence="8">
    <location>
        <begin position="268"/>
        <end position="289"/>
    </location>
</feature>